<sequence length="102" mass="10190">MTTLERAPGAPLPTPTPDPARVALALRVLDGAIRPGALSNADTLAVWLTAIEGAAGYLEYSASALSSDLPPTPDDLAGVGALIKFAARICGHLADAVAEGAA</sequence>
<evidence type="ECO:0000313" key="1">
    <source>
        <dbReference type="EMBL" id="AUB83759.1"/>
    </source>
</evidence>
<name>A0A2K8UE91_9GAMM</name>
<protein>
    <submittedName>
        <fullName evidence="1">Uncharacterized protein</fullName>
    </submittedName>
</protein>
<proteinExistence type="predicted"/>
<gene>
    <name evidence="1" type="ORF">THSYN_24250</name>
</gene>
<keyword evidence="2" id="KW-1185">Reference proteome</keyword>
<accession>A0A2K8UE91</accession>
<dbReference type="EMBL" id="CP020370">
    <property type="protein sequence ID" value="AUB83759.1"/>
    <property type="molecule type" value="Genomic_DNA"/>
</dbReference>
<organism evidence="1 2">
    <name type="scientific">Candidatus Thiodictyon syntrophicum</name>
    <dbReference type="NCBI Taxonomy" id="1166950"/>
    <lineage>
        <taxon>Bacteria</taxon>
        <taxon>Pseudomonadati</taxon>
        <taxon>Pseudomonadota</taxon>
        <taxon>Gammaproteobacteria</taxon>
        <taxon>Chromatiales</taxon>
        <taxon>Chromatiaceae</taxon>
        <taxon>Thiodictyon</taxon>
    </lineage>
</organism>
<evidence type="ECO:0000313" key="2">
    <source>
        <dbReference type="Proteomes" id="UP000232638"/>
    </source>
</evidence>
<dbReference type="RefSeq" id="WP_100921437.1">
    <property type="nucleotide sequence ID" value="NZ_CP020370.1"/>
</dbReference>
<dbReference type="Proteomes" id="UP000232638">
    <property type="component" value="Chromosome"/>
</dbReference>
<dbReference type="AlphaFoldDB" id="A0A2K8UE91"/>
<reference evidence="1 2" key="1">
    <citation type="submission" date="2017-03" db="EMBL/GenBank/DDBJ databases">
        <title>Complete genome sequence of Candidatus 'Thiodictyon syntrophicum' sp. nov. strain Cad16T, a photolithoautotroph purple sulfur bacterium isolated from an alpine meromictic lake.</title>
        <authorList>
            <person name="Luedin S.M."/>
            <person name="Pothier J.F."/>
            <person name="Danza F."/>
            <person name="Storelli N."/>
            <person name="Wittwer M."/>
            <person name="Tonolla M."/>
        </authorList>
    </citation>
    <scope>NUCLEOTIDE SEQUENCE [LARGE SCALE GENOMIC DNA]</scope>
    <source>
        <strain evidence="1 2">Cad16T</strain>
    </source>
</reference>
<dbReference type="KEGG" id="tsy:THSYN_24250"/>